<name>A0ABY9WJK4_9BACT</name>
<sequence length="380" mass="41351">MGLGAYDVISLHRVVRETVLGTPRPTPKSVFFVHGDLLGFRSAFMASAGSVAVPRRQSIAVFLARNGVDVWGIDLRWVHVPAGTTNFSFMKDWNLGLHAQDVRTGLKLARSTRLLTGSGAGQMVLLGWSRGATVSYAYLNAESQLPAIKRHVSGFIPVDMPYTFAPGNTTERQAACAFHDALALLQEMGEYEGGELGVLVKTLGQLAMTQPDEPSLFVPGFTNRQAALTFGGATYMLQNPVIIPSYHWAGAMFSGVVPTGLVWTQERLFVDSMVQAAPYQSIGEQVDTLAMWCGTPDVPYDDHLKKVKVPVMYVGAAGGMGTYGLHSLSLLGSKDVTSYVVQRFEDDAARPVEYGHADLFLADDAEALVWTPILDWVQRH</sequence>
<protein>
    <recommendedName>
        <fullName evidence="3">Lipoprotein</fullName>
    </recommendedName>
</protein>
<evidence type="ECO:0008006" key="3">
    <source>
        <dbReference type="Google" id="ProtNLM"/>
    </source>
</evidence>
<evidence type="ECO:0000313" key="2">
    <source>
        <dbReference type="Proteomes" id="UP001611383"/>
    </source>
</evidence>
<reference evidence="1 2" key="1">
    <citation type="submission" date="2019-08" db="EMBL/GenBank/DDBJ databases">
        <title>Archangium and Cystobacter genomes.</title>
        <authorList>
            <person name="Chen I.-C.K."/>
            <person name="Wielgoss S."/>
        </authorList>
    </citation>
    <scope>NUCLEOTIDE SEQUENCE [LARGE SCALE GENOMIC DNA]</scope>
    <source>
        <strain evidence="1 2">Cbm 6</strain>
    </source>
</reference>
<proteinExistence type="predicted"/>
<gene>
    <name evidence="1" type="ORF">F0U60_07475</name>
</gene>
<accession>A0ABY9WJK4</accession>
<evidence type="ECO:0000313" key="1">
    <source>
        <dbReference type="EMBL" id="WNG43949.1"/>
    </source>
</evidence>
<dbReference type="Proteomes" id="UP001611383">
    <property type="component" value="Chromosome"/>
</dbReference>
<dbReference type="Gene3D" id="3.40.50.1820">
    <property type="entry name" value="alpha/beta hydrolase"/>
    <property type="match status" value="1"/>
</dbReference>
<organism evidence="1 2">
    <name type="scientific">Archangium minus</name>
    <dbReference type="NCBI Taxonomy" id="83450"/>
    <lineage>
        <taxon>Bacteria</taxon>
        <taxon>Pseudomonadati</taxon>
        <taxon>Myxococcota</taxon>
        <taxon>Myxococcia</taxon>
        <taxon>Myxococcales</taxon>
        <taxon>Cystobacterineae</taxon>
        <taxon>Archangiaceae</taxon>
        <taxon>Archangium</taxon>
    </lineage>
</organism>
<keyword evidence="2" id="KW-1185">Reference proteome</keyword>
<dbReference type="InterPro" id="IPR029058">
    <property type="entry name" value="AB_hydrolase_fold"/>
</dbReference>
<dbReference type="SUPFAM" id="SSF53474">
    <property type="entry name" value="alpha/beta-Hydrolases"/>
    <property type="match status" value="1"/>
</dbReference>
<dbReference type="EMBL" id="CP043494">
    <property type="protein sequence ID" value="WNG43949.1"/>
    <property type="molecule type" value="Genomic_DNA"/>
</dbReference>